<dbReference type="WBParaSite" id="DME_0000691101-mRNA-1">
    <property type="protein sequence ID" value="DME_0000691101-mRNA-1"/>
    <property type="gene ID" value="DME_0000691101"/>
</dbReference>
<dbReference type="Proteomes" id="UP000274756">
    <property type="component" value="Unassembled WGS sequence"/>
</dbReference>
<dbReference type="Proteomes" id="UP000038040">
    <property type="component" value="Unplaced"/>
</dbReference>
<sequence>MHNVITERRLRWLGHVLHRPPQELTHISLLAKPCEGWRQKRGGPIKTCTDTVRKDFDRISGPAIHGLDGKRNGFYYCRRWHQIAPLGYVLPL</sequence>
<organism evidence="2 4">
    <name type="scientific">Dracunculus medinensis</name>
    <name type="common">Guinea worm</name>
    <dbReference type="NCBI Taxonomy" id="318479"/>
    <lineage>
        <taxon>Eukaryota</taxon>
        <taxon>Metazoa</taxon>
        <taxon>Ecdysozoa</taxon>
        <taxon>Nematoda</taxon>
        <taxon>Chromadorea</taxon>
        <taxon>Rhabditida</taxon>
        <taxon>Spirurina</taxon>
        <taxon>Dracunculoidea</taxon>
        <taxon>Dracunculidae</taxon>
        <taxon>Dracunculus</taxon>
    </lineage>
</organism>
<evidence type="ECO:0000313" key="3">
    <source>
        <dbReference type="Proteomes" id="UP000274756"/>
    </source>
</evidence>
<accession>A0A0N4UHA0</accession>
<proteinExistence type="predicted"/>
<name>A0A0N4UHA0_DRAME</name>
<gene>
    <name evidence="1" type="ORF">DME_LOCUS1525</name>
</gene>
<reference evidence="4" key="1">
    <citation type="submission" date="2017-02" db="UniProtKB">
        <authorList>
            <consortium name="WormBaseParasite"/>
        </authorList>
    </citation>
    <scope>IDENTIFICATION</scope>
</reference>
<keyword evidence="3" id="KW-1185">Reference proteome</keyword>
<reference evidence="1 3" key="2">
    <citation type="submission" date="2018-11" db="EMBL/GenBank/DDBJ databases">
        <authorList>
            <consortium name="Pathogen Informatics"/>
        </authorList>
    </citation>
    <scope>NUCLEOTIDE SEQUENCE [LARGE SCALE GENOMIC DNA]</scope>
</reference>
<evidence type="ECO:0000313" key="2">
    <source>
        <dbReference type="Proteomes" id="UP000038040"/>
    </source>
</evidence>
<dbReference type="EMBL" id="UYYG01000023">
    <property type="protein sequence ID" value="VDN51552.1"/>
    <property type="molecule type" value="Genomic_DNA"/>
</dbReference>
<evidence type="ECO:0000313" key="1">
    <source>
        <dbReference type="EMBL" id="VDN51552.1"/>
    </source>
</evidence>
<dbReference type="AlphaFoldDB" id="A0A0N4UHA0"/>
<protein>
    <submittedName>
        <fullName evidence="1 4">Uncharacterized protein</fullName>
    </submittedName>
</protein>
<evidence type="ECO:0000313" key="4">
    <source>
        <dbReference type="WBParaSite" id="DME_0000691101-mRNA-1"/>
    </source>
</evidence>